<name>Q7UQV0_RHOBA</name>
<dbReference type="EMBL" id="BX294143">
    <property type="protein sequence ID" value="CAD74597.1"/>
    <property type="molecule type" value="Genomic_DNA"/>
</dbReference>
<evidence type="ECO:0000313" key="1">
    <source>
        <dbReference type="EMBL" id="CAD74597.1"/>
    </source>
</evidence>
<dbReference type="EnsemblBacteria" id="CAD74597">
    <property type="protein sequence ID" value="CAD74597"/>
    <property type="gene ID" value="RB6073"/>
</dbReference>
<gene>
    <name evidence="1" type="ordered locus">RB6073</name>
</gene>
<organism evidence="1 2">
    <name type="scientific">Rhodopirellula baltica (strain DSM 10527 / NCIMB 13988 / SH1)</name>
    <dbReference type="NCBI Taxonomy" id="243090"/>
    <lineage>
        <taxon>Bacteria</taxon>
        <taxon>Pseudomonadati</taxon>
        <taxon>Planctomycetota</taxon>
        <taxon>Planctomycetia</taxon>
        <taxon>Pirellulales</taxon>
        <taxon>Pirellulaceae</taxon>
        <taxon>Rhodopirellula</taxon>
    </lineage>
</organism>
<accession>Q7UQV0</accession>
<reference evidence="1 2" key="1">
    <citation type="journal article" date="2003" name="Proc. Natl. Acad. Sci. U.S.A.">
        <title>Complete genome sequence of the marine planctomycete Pirellula sp. strain 1.</title>
        <authorList>
            <person name="Gloeckner F.O."/>
            <person name="Kube M."/>
            <person name="Bauer M."/>
            <person name="Teeling H."/>
            <person name="Lombardot T."/>
            <person name="Ludwig W."/>
            <person name="Gade D."/>
            <person name="Beck A."/>
            <person name="Borzym K."/>
            <person name="Heitmann K."/>
            <person name="Rabus R."/>
            <person name="Schlesner H."/>
            <person name="Amann R."/>
            <person name="Reinhardt R."/>
        </authorList>
    </citation>
    <scope>NUCLEOTIDE SEQUENCE [LARGE SCALE GENOMIC DNA]</scope>
    <source>
        <strain evidence="2">DSM 10527 / NCIMB 13988 / SH1</strain>
    </source>
</reference>
<proteinExistence type="predicted"/>
<dbReference type="HOGENOM" id="CLU_2882939_0_0_0"/>
<dbReference type="KEGG" id="rba:RB6073"/>
<keyword evidence="2" id="KW-1185">Reference proteome</keyword>
<protein>
    <submittedName>
        <fullName evidence="1">Uncharacterized protein</fullName>
    </submittedName>
</protein>
<sequence length="63" mass="7430">MWLDEVAWIGERLDHGFPFQERLLLNRDELAIEKTQWSVHLVPTSFPRGRESHCAQQNRSQGL</sequence>
<dbReference type="AlphaFoldDB" id="Q7UQV0"/>
<dbReference type="PATRIC" id="fig|243090.15.peg.2929"/>
<dbReference type="InParanoid" id="Q7UQV0"/>
<evidence type="ECO:0000313" key="2">
    <source>
        <dbReference type="Proteomes" id="UP000001025"/>
    </source>
</evidence>
<dbReference type="Proteomes" id="UP000001025">
    <property type="component" value="Chromosome"/>
</dbReference>